<feature type="transmembrane region" description="Helical" evidence="19">
    <location>
        <begin position="81"/>
        <end position="102"/>
    </location>
</feature>
<evidence type="ECO:0000313" key="22">
    <source>
        <dbReference type="Proteomes" id="UP000193104"/>
    </source>
</evidence>
<evidence type="ECO:0000256" key="15">
    <source>
        <dbReference type="ARBA" id="ARBA00023098"/>
    </source>
</evidence>
<gene>
    <name evidence="19" type="primary">arnT</name>
    <name evidence="21" type="ORF">HA48_06095</name>
</gene>
<reference evidence="21 22" key="1">
    <citation type="journal article" date="2017" name="Antonie Van Leeuwenhoek">
        <title>Phylogenomic resolution of the bacterial genus Pantoea and its relationship with Erwinia and Tatumella.</title>
        <authorList>
            <person name="Palmer M."/>
            <person name="Steenkamp E.T."/>
            <person name="Coetzee M.P."/>
            <person name="Chan W.Y."/>
            <person name="van Zyl E."/>
            <person name="De Maayer P."/>
            <person name="Coutinho T.A."/>
            <person name="Blom J."/>
            <person name="Smits T.H."/>
            <person name="Duffy B."/>
            <person name="Venter S.N."/>
        </authorList>
    </citation>
    <scope>NUCLEOTIDE SEQUENCE [LARGE SCALE GENOMIC DNA]</scope>
    <source>
        <strain evidence="21 22">LMG 26277</strain>
    </source>
</reference>
<feature type="transmembrane region" description="Helical" evidence="19">
    <location>
        <begin position="291"/>
        <end position="309"/>
    </location>
</feature>
<keyword evidence="13 19" id="KW-0448">Lipopolysaccharide biosynthesis</keyword>
<feature type="transmembrane region" description="Helical" evidence="19">
    <location>
        <begin position="257"/>
        <end position="279"/>
    </location>
</feature>
<feature type="transmembrane region" description="Helical" evidence="19">
    <location>
        <begin position="382"/>
        <end position="402"/>
    </location>
</feature>
<evidence type="ECO:0000313" key="21">
    <source>
        <dbReference type="EMBL" id="ORM74144.1"/>
    </source>
</evidence>
<evidence type="ECO:0000256" key="6">
    <source>
        <dbReference type="ARBA" id="ARBA00022475"/>
    </source>
</evidence>
<dbReference type="PANTHER" id="PTHR33908">
    <property type="entry name" value="MANNOSYLTRANSFERASE YKCB-RELATED"/>
    <property type="match status" value="1"/>
</dbReference>
<evidence type="ECO:0000259" key="20">
    <source>
        <dbReference type="Pfam" id="PF02366"/>
    </source>
</evidence>
<evidence type="ECO:0000256" key="7">
    <source>
        <dbReference type="ARBA" id="ARBA00022516"/>
    </source>
</evidence>
<comment type="similarity">
    <text evidence="3 19">Belongs to the glycosyltransferase 83 family.</text>
</comment>
<keyword evidence="16 19" id="KW-0472">Membrane</keyword>
<feature type="transmembrane region" description="Helical" evidence="19">
    <location>
        <begin position="123"/>
        <end position="152"/>
    </location>
</feature>
<dbReference type="GO" id="GO:0005886">
    <property type="term" value="C:plasma membrane"/>
    <property type="evidence" value="ECO:0007669"/>
    <property type="project" value="UniProtKB-SubCell"/>
</dbReference>
<keyword evidence="15 19" id="KW-0443">Lipid metabolism</keyword>
<dbReference type="GO" id="GO:0009103">
    <property type="term" value="P:lipopolysaccharide biosynthetic process"/>
    <property type="evidence" value="ECO:0007669"/>
    <property type="project" value="UniProtKB-KW"/>
</dbReference>
<organism evidence="21 22">
    <name type="scientific">Pantoea wallisii</name>
    <dbReference type="NCBI Taxonomy" id="1076551"/>
    <lineage>
        <taxon>Bacteria</taxon>
        <taxon>Pseudomonadati</taxon>
        <taxon>Pseudomonadota</taxon>
        <taxon>Gammaproteobacteria</taxon>
        <taxon>Enterobacterales</taxon>
        <taxon>Erwiniaceae</taxon>
        <taxon>Pantoea</taxon>
    </lineage>
</organism>
<keyword evidence="11 19" id="KW-0808">Transferase</keyword>
<comment type="pathway">
    <text evidence="2 19">Lipopolysaccharide metabolism; 4-amino-4-deoxy-beta-L-arabinose-lipid A biosynthesis.</text>
</comment>
<dbReference type="NCBIfam" id="NF009784">
    <property type="entry name" value="PRK13279.1"/>
    <property type="match status" value="1"/>
</dbReference>
<evidence type="ECO:0000256" key="4">
    <source>
        <dbReference type="ARBA" id="ARBA00012056"/>
    </source>
</evidence>
<evidence type="ECO:0000256" key="18">
    <source>
        <dbReference type="ARBA" id="ARBA00034054"/>
    </source>
</evidence>
<dbReference type="Proteomes" id="UP000193104">
    <property type="component" value="Unassembled WGS sequence"/>
</dbReference>
<sequence length="553" mass="62273">MRTGTKTALLLALFALYYLIPIEFRALWQPDETRYAEISREMLFSGNWLVPHFFDLRYFEKPIAGYWVNNLGQLLFGHTNFGVRAGSIFCTTLSALLIYWLGRQMFASHKVALTGSTIFLTSLLVYGVGTYAVLDPILLLWMVAAMCSYWLVAQAATSPQRLRGYLLLGAACAMGFMTKGFLALAVPVLAIVPWALWQRRFGELLRWGPLTIGVAAVISAPWALAIYHQEGDFWHYFFWVEHIQRFADADAQHKAPFWYYLPVLLAGSLPWLALLPGSLTGAWRQRKQHAGAVYLLSWTLLPLLFFSIAKGKLPTYILPCFAPLALLMAQYAHSGKAQLVKVFKLNGWINLIFGLIALFIIVAVIAPWGVAHHPVYTRDETRQVACAALAFAGWAVMGWLSLKPGNGRWQWAALCPLALALLVGFAIPDRVRDAKQPQSFVRAVAHQLAESRYLLSDNPGIASAMAWELQRSDITFYDAKGELQYGLSYPDAQPRYVDEEAFADWLQVHRRQGRVSLVLMLNAGEKQPDTRLPQPDDVYRQGRLVYYGYNATP</sequence>
<feature type="transmembrane region" description="Helical" evidence="19">
    <location>
        <begin position="164"/>
        <end position="192"/>
    </location>
</feature>
<evidence type="ECO:0000256" key="5">
    <source>
        <dbReference type="ARBA" id="ARBA00015532"/>
    </source>
</evidence>
<dbReference type="GO" id="GO:0000030">
    <property type="term" value="F:mannosyltransferase activity"/>
    <property type="evidence" value="ECO:0007669"/>
    <property type="project" value="InterPro"/>
</dbReference>
<name>A0A1X1DBZ5_9GAMM</name>
<dbReference type="UniPathway" id="UPA00037"/>
<keyword evidence="12 19" id="KW-0812">Transmembrane</keyword>
<protein>
    <recommendedName>
        <fullName evidence="5 19">Undecaprenyl phosphate-alpha-4-amino-4-deoxy-L-arabinose arabinosyl transferase</fullName>
        <ecNumber evidence="4 19">2.4.2.43</ecNumber>
    </recommendedName>
    <alternativeName>
        <fullName evidence="19">4-amino-4-deoxy-L-arabinose lipid A transferase</fullName>
    </alternativeName>
    <alternativeName>
        <fullName evidence="19">Lipid IV(A) 4-amino-4-deoxy-L-arabinosyltransferase</fullName>
    </alternativeName>
    <alternativeName>
        <fullName evidence="19">Undecaprenyl phosphate-alpha-L-Ara4N transferase</fullName>
    </alternativeName>
</protein>
<dbReference type="InterPro" id="IPR022839">
    <property type="entry name" value="ArnT"/>
</dbReference>
<dbReference type="GO" id="GO:0103015">
    <property type="term" value="F:4-amino-4-deoxy-L-arabinose transferase activity"/>
    <property type="evidence" value="ECO:0007669"/>
    <property type="project" value="UniProtKB-EC"/>
</dbReference>
<dbReference type="AlphaFoldDB" id="A0A1X1DBZ5"/>
<evidence type="ECO:0000256" key="13">
    <source>
        <dbReference type="ARBA" id="ARBA00022985"/>
    </source>
</evidence>
<keyword evidence="7 19" id="KW-0444">Lipid biosynthesis</keyword>
<dbReference type="Pfam" id="PF02366">
    <property type="entry name" value="PMT"/>
    <property type="match status" value="1"/>
</dbReference>
<dbReference type="PANTHER" id="PTHR33908:SF3">
    <property type="entry name" value="UNDECAPRENYL PHOSPHATE-ALPHA-4-AMINO-4-DEOXY-L-ARABINOSE ARABINOSYL TRANSFERASE"/>
    <property type="match status" value="1"/>
</dbReference>
<dbReference type="EC" id="2.4.2.43" evidence="4 19"/>
<dbReference type="GO" id="GO:0009245">
    <property type="term" value="P:lipid A biosynthetic process"/>
    <property type="evidence" value="ECO:0007669"/>
    <property type="project" value="UniProtKB-UniRule"/>
</dbReference>
<evidence type="ECO:0000256" key="1">
    <source>
        <dbReference type="ARBA" id="ARBA00004429"/>
    </source>
</evidence>
<evidence type="ECO:0000256" key="19">
    <source>
        <dbReference type="HAMAP-Rule" id="MF_01165"/>
    </source>
</evidence>
<feature type="transmembrane region" description="Helical" evidence="19">
    <location>
        <begin position="409"/>
        <end position="427"/>
    </location>
</feature>
<comment type="catalytic activity">
    <reaction evidence="18 19">
        <text>4-amino-4-deoxy-alpha-L-arabinopyranosyl di-trans,octa-cis-undecaprenyl phosphate + lipid IVA = lipid IIA + di-trans,octa-cis-undecaprenyl phosphate.</text>
        <dbReference type="EC" id="2.4.2.43"/>
    </reaction>
</comment>
<dbReference type="InterPro" id="IPR050297">
    <property type="entry name" value="LipidA_mod_glycosyltrf_83"/>
</dbReference>
<evidence type="ECO:0000256" key="14">
    <source>
        <dbReference type="ARBA" id="ARBA00022989"/>
    </source>
</evidence>
<dbReference type="GO" id="GO:0010041">
    <property type="term" value="P:response to iron(III) ion"/>
    <property type="evidence" value="ECO:0007669"/>
    <property type="project" value="TreeGrafter"/>
</dbReference>
<keyword evidence="14 19" id="KW-1133">Transmembrane helix</keyword>
<dbReference type="HAMAP" id="MF_01165">
    <property type="entry name" value="ArnT_transfer"/>
    <property type="match status" value="1"/>
</dbReference>
<evidence type="ECO:0000256" key="12">
    <source>
        <dbReference type="ARBA" id="ARBA00022692"/>
    </source>
</evidence>
<proteinExistence type="inferred from homology"/>
<feature type="domain" description="ArnT-like N-terminal" evidence="20">
    <location>
        <begin position="9"/>
        <end position="237"/>
    </location>
</feature>
<feature type="transmembrane region" description="Helical" evidence="19">
    <location>
        <begin position="204"/>
        <end position="227"/>
    </location>
</feature>
<evidence type="ECO:0000256" key="16">
    <source>
        <dbReference type="ARBA" id="ARBA00023136"/>
    </source>
</evidence>
<feature type="transmembrane region" description="Helical" evidence="19">
    <location>
        <begin position="315"/>
        <end position="333"/>
    </location>
</feature>
<dbReference type="EMBL" id="MLFS01000011">
    <property type="protein sequence ID" value="ORM74144.1"/>
    <property type="molecule type" value="Genomic_DNA"/>
</dbReference>
<dbReference type="RefSeq" id="WP_128600250.1">
    <property type="nucleotide sequence ID" value="NZ_MLFS01000011.1"/>
</dbReference>
<keyword evidence="10 19" id="KW-0328">Glycosyltransferase</keyword>
<evidence type="ECO:0000256" key="17">
    <source>
        <dbReference type="ARBA" id="ARBA00025446"/>
    </source>
</evidence>
<evidence type="ECO:0000256" key="3">
    <source>
        <dbReference type="ARBA" id="ARBA00010814"/>
    </source>
</evidence>
<evidence type="ECO:0000256" key="2">
    <source>
        <dbReference type="ARBA" id="ARBA00005200"/>
    </source>
</evidence>
<comment type="subcellular location">
    <subcellularLocation>
        <location evidence="1">Cell inner membrane</location>
        <topology evidence="1">Multi-pass membrane protein</topology>
    </subcellularLocation>
    <subcellularLocation>
        <location evidence="19">Cell membrane</location>
        <topology evidence="19">Multi-pass membrane protein</topology>
    </subcellularLocation>
</comment>
<keyword evidence="8" id="KW-0997">Cell inner membrane</keyword>
<evidence type="ECO:0000256" key="10">
    <source>
        <dbReference type="ARBA" id="ARBA00022676"/>
    </source>
</evidence>
<evidence type="ECO:0000256" key="9">
    <source>
        <dbReference type="ARBA" id="ARBA00022556"/>
    </source>
</evidence>
<evidence type="ECO:0000256" key="11">
    <source>
        <dbReference type="ARBA" id="ARBA00022679"/>
    </source>
</evidence>
<accession>A0A1X1DBZ5</accession>
<dbReference type="InterPro" id="IPR003342">
    <property type="entry name" value="ArnT-like_N"/>
</dbReference>
<feature type="transmembrane region" description="Helical" evidence="19">
    <location>
        <begin position="345"/>
        <end position="370"/>
    </location>
</feature>
<comment type="caution">
    <text evidence="21">The sequence shown here is derived from an EMBL/GenBank/DDBJ whole genome shotgun (WGS) entry which is preliminary data.</text>
</comment>
<dbReference type="STRING" id="1076551.HA48_06095"/>
<evidence type="ECO:0000256" key="8">
    <source>
        <dbReference type="ARBA" id="ARBA00022519"/>
    </source>
</evidence>
<dbReference type="OrthoDB" id="9775035at2"/>
<comment type="function">
    <text evidence="17 19">Catalyzes the transfer of the L-Ara4N moiety of the glycolipid undecaprenyl phosphate-alpha-L-Ara4N to lipid A. The modified arabinose is attached to lipid A and is required for resistance to polymyxin and cationic antimicrobial peptides.</text>
</comment>
<keyword evidence="9 19" id="KW-0441">Lipid A biosynthesis</keyword>
<keyword evidence="22" id="KW-1185">Reference proteome</keyword>
<dbReference type="GO" id="GO:0006493">
    <property type="term" value="P:protein O-linked glycosylation"/>
    <property type="evidence" value="ECO:0007669"/>
    <property type="project" value="InterPro"/>
</dbReference>
<keyword evidence="6 19" id="KW-1003">Cell membrane</keyword>